<dbReference type="SUPFAM" id="SSF58104">
    <property type="entry name" value="Methyl-accepting chemotaxis protein (MCP) signaling domain"/>
    <property type="match status" value="1"/>
</dbReference>
<keyword evidence="5" id="KW-0812">Transmembrane</keyword>
<keyword evidence="4" id="KW-0807">Transducer</keyword>
<comment type="subcellular location">
    <subcellularLocation>
        <location evidence="1">Membrane</location>
    </subcellularLocation>
</comment>
<dbReference type="EMBL" id="SAVB01000026">
    <property type="protein sequence ID" value="RWR45076.1"/>
    <property type="molecule type" value="Genomic_DNA"/>
</dbReference>
<keyword evidence="10" id="KW-1185">Reference proteome</keyword>
<protein>
    <submittedName>
        <fullName evidence="9">Methyl-accepting chemotaxis protein</fullName>
    </submittedName>
</protein>
<keyword evidence="5" id="KW-1133">Transmembrane helix</keyword>
<dbReference type="OrthoDB" id="354287at2"/>
<dbReference type="Pfam" id="PF13426">
    <property type="entry name" value="PAS_9"/>
    <property type="match status" value="1"/>
</dbReference>
<keyword evidence="5" id="KW-0472">Membrane</keyword>
<dbReference type="InterPro" id="IPR001610">
    <property type="entry name" value="PAC"/>
</dbReference>
<evidence type="ECO:0000259" key="6">
    <source>
        <dbReference type="PROSITE" id="PS50111"/>
    </source>
</evidence>
<dbReference type="Proteomes" id="UP000286594">
    <property type="component" value="Unassembled WGS sequence"/>
</dbReference>
<gene>
    <name evidence="9" type="ORF">EOW65_17165</name>
</gene>
<dbReference type="PROSITE" id="PS50113">
    <property type="entry name" value="PAC"/>
    <property type="match status" value="1"/>
</dbReference>
<dbReference type="AlphaFoldDB" id="A0A443L7A1"/>
<accession>A0A443L7A1</accession>
<proteinExistence type="inferred from homology"/>
<dbReference type="SMART" id="SM00086">
    <property type="entry name" value="PAC"/>
    <property type="match status" value="1"/>
</dbReference>
<dbReference type="GO" id="GO:0016020">
    <property type="term" value="C:membrane"/>
    <property type="evidence" value="ECO:0007669"/>
    <property type="project" value="UniProtKB-SubCell"/>
</dbReference>
<dbReference type="Gene3D" id="1.10.287.950">
    <property type="entry name" value="Methyl-accepting chemotaxis protein"/>
    <property type="match status" value="1"/>
</dbReference>
<evidence type="ECO:0000259" key="7">
    <source>
        <dbReference type="PROSITE" id="PS50113"/>
    </source>
</evidence>
<evidence type="ECO:0000313" key="10">
    <source>
        <dbReference type="Proteomes" id="UP000286594"/>
    </source>
</evidence>
<dbReference type="PANTHER" id="PTHR43531:SF11">
    <property type="entry name" value="METHYL-ACCEPTING CHEMOTAXIS PROTEIN 3"/>
    <property type="match status" value="1"/>
</dbReference>
<dbReference type="InterPro" id="IPR035965">
    <property type="entry name" value="PAS-like_dom_sf"/>
</dbReference>
<feature type="domain" description="HAMP" evidence="8">
    <location>
        <begin position="381"/>
        <end position="434"/>
    </location>
</feature>
<dbReference type="PROSITE" id="PS50111">
    <property type="entry name" value="CHEMOTAXIS_TRANSDUC_2"/>
    <property type="match status" value="1"/>
</dbReference>
<dbReference type="SUPFAM" id="SSF158472">
    <property type="entry name" value="HAMP domain-like"/>
    <property type="match status" value="1"/>
</dbReference>
<feature type="transmembrane region" description="Helical" evidence="5">
    <location>
        <begin position="27"/>
        <end position="46"/>
    </location>
</feature>
<feature type="domain" description="PAC" evidence="7">
    <location>
        <begin position="628"/>
        <end position="680"/>
    </location>
</feature>
<dbReference type="Gene3D" id="3.30.450.20">
    <property type="entry name" value="PAS domain"/>
    <property type="match status" value="2"/>
</dbReference>
<dbReference type="Gene3D" id="6.10.340.10">
    <property type="match status" value="1"/>
</dbReference>
<feature type="domain" description="Methyl-accepting transducer" evidence="6">
    <location>
        <begin position="744"/>
        <end position="973"/>
    </location>
</feature>
<evidence type="ECO:0000313" key="9">
    <source>
        <dbReference type="EMBL" id="RWR45076.1"/>
    </source>
</evidence>
<dbReference type="Pfam" id="PF00672">
    <property type="entry name" value="HAMP"/>
    <property type="match status" value="1"/>
</dbReference>
<dbReference type="PANTHER" id="PTHR43531">
    <property type="entry name" value="PROTEIN ICFG"/>
    <property type="match status" value="1"/>
</dbReference>
<dbReference type="PROSITE" id="PS50885">
    <property type="entry name" value="HAMP"/>
    <property type="match status" value="2"/>
</dbReference>
<dbReference type="SMART" id="SM00283">
    <property type="entry name" value="MA"/>
    <property type="match status" value="1"/>
</dbReference>
<dbReference type="GO" id="GO:0006935">
    <property type="term" value="P:chemotaxis"/>
    <property type="evidence" value="ECO:0007669"/>
    <property type="project" value="UniProtKB-KW"/>
</dbReference>
<evidence type="ECO:0000259" key="8">
    <source>
        <dbReference type="PROSITE" id="PS50885"/>
    </source>
</evidence>
<dbReference type="InterPro" id="IPR003660">
    <property type="entry name" value="HAMP_dom"/>
</dbReference>
<dbReference type="GO" id="GO:0007165">
    <property type="term" value="P:signal transduction"/>
    <property type="evidence" value="ECO:0007669"/>
    <property type="project" value="UniProtKB-KW"/>
</dbReference>
<dbReference type="SMART" id="SM00304">
    <property type="entry name" value="HAMP"/>
    <property type="match status" value="2"/>
</dbReference>
<comment type="caution">
    <text evidence="9">The sequence shown here is derived from an EMBL/GenBank/DDBJ whole genome shotgun (WGS) entry which is preliminary data.</text>
</comment>
<reference evidence="9 10" key="1">
    <citation type="submission" date="2019-01" db="EMBL/GenBank/DDBJ databases">
        <title>Sinorhodobacter populi sp. nov. isolated from the symptomatic bark tissue of Populus euramericana canker.</title>
        <authorList>
            <person name="Xu G."/>
        </authorList>
    </citation>
    <scope>NUCLEOTIDE SEQUENCE [LARGE SCALE GENOMIC DNA]</scope>
    <source>
        <strain evidence="9 10">CCTCC AB2012026</strain>
    </source>
</reference>
<dbReference type="CDD" id="cd06225">
    <property type="entry name" value="HAMP"/>
    <property type="match status" value="1"/>
</dbReference>
<dbReference type="InterPro" id="IPR051310">
    <property type="entry name" value="MCP_chemotaxis"/>
</dbReference>
<dbReference type="SUPFAM" id="SSF55785">
    <property type="entry name" value="PYP-like sensor domain (PAS domain)"/>
    <property type="match status" value="1"/>
</dbReference>
<organism evidence="9 10">
    <name type="scientific">Paenirhodobacter ferrireducens</name>
    <dbReference type="NCBI Taxonomy" id="1215032"/>
    <lineage>
        <taxon>Bacteria</taxon>
        <taxon>Pseudomonadati</taxon>
        <taxon>Pseudomonadota</taxon>
        <taxon>Alphaproteobacteria</taxon>
        <taxon>Rhodobacterales</taxon>
        <taxon>Rhodobacter group</taxon>
        <taxon>Paenirhodobacter</taxon>
    </lineage>
</organism>
<dbReference type="Pfam" id="PF13188">
    <property type="entry name" value="PAS_8"/>
    <property type="match status" value="1"/>
</dbReference>
<dbReference type="InterPro" id="IPR004089">
    <property type="entry name" value="MCPsignal_dom"/>
</dbReference>
<sequence length="1034" mass="109794">MVIGVCKAARALGGEGMKVLKGIKLGIRLPLMLVAISVVALAIMGVSSYGVARKILTSEGTDRLQQSLDTRVGTLEAWAAGLTSDLHATASNAGTARSLREFSAAWDRLGETPQDDLRKAFIDANPNPPAERYKLDYPGEVNDYTILHRRYHPGFVALAEQKHLVDIYLVSVTGNVIYSLGKQDDFATNLREGPARGGPLAQIVEAAQQTTGEAPVASGFLRDPGHPGTPGVVFLARPLRSSEGLLLGVLVFEASADPLSAVMADPRALGESGQGYVVGAGQTLESALRRTPAAGAPDLQTSAVRRALAGESGHVIEAGVDGAEVMAVFAPFTLFGKAYAAVVEQSTQELFEPARALARRLTLNGALLLVLLGGLSAWMARSVSKPLGRLTGTIGTISEGVYDAEVRDGERGDEIGDIARALTALRDDLAEAEVARRVAAAQGTAFRASSAAMMMVDAEFNIRYVNEAVVKMIRSRIEDFRQVTPEIDAEALVGKSMDMFHRNPTHARAILSDSANLPYRAEIVVGEGRFGLDITEITQPEKGRIGYVVEWRDVTELRMNRALLAAIDDYQLIFEFAPSGELSRVNRNLVTALGVEAEALLGLPHEAVLEGVDGLEGFWPRLEKHEPIVGRFRLTAPGGRSLLAEGSVTPVPDRNDRLLKIVLIANDVTEAQAELQLEHERNEAMQAGQKQVVEGLRVALQRLATGDLCSLLDAEFPPEYEQLRQDFNRAVTTLSQAVQVVIDNAAEIDGEAREISNAAEDLSSRTERQAATLEETAAALDQLTSSVSSAAAGVGEANMVVVQARESAESSGQIVQQAVAAMGEIEESSRKISRIIGVIDDIAFQTNLLALNAGVEAARAGEAGRGFAVVASEVRALAQRSSEAAREIDTLITASSNHVRRGVDLVGETGSALQRILGSVNDIAARVSEIAASAQEQSAGLAEINTAMNQLDQVTQHNAAMFEQTTAASHALTRGAQALTVTTAQFRTAGSAAKPAPAAAQPIDLARHKASVARAAAATAQAAVAVEEEDWEDF</sequence>
<keyword evidence="2" id="KW-0145">Chemotaxis</keyword>
<dbReference type="InterPro" id="IPR000014">
    <property type="entry name" value="PAS"/>
</dbReference>
<name>A0A443L7A1_9RHOB</name>
<dbReference type="FunFam" id="1.10.287.950:FF:000001">
    <property type="entry name" value="Methyl-accepting chemotaxis sensory transducer"/>
    <property type="match status" value="1"/>
</dbReference>
<dbReference type="InterPro" id="IPR000700">
    <property type="entry name" value="PAS-assoc_C"/>
</dbReference>
<feature type="domain" description="HAMP" evidence="8">
    <location>
        <begin position="687"/>
        <end position="739"/>
    </location>
</feature>
<evidence type="ECO:0000256" key="4">
    <source>
        <dbReference type="PROSITE-ProRule" id="PRU00284"/>
    </source>
</evidence>
<evidence type="ECO:0000256" key="2">
    <source>
        <dbReference type="ARBA" id="ARBA00022500"/>
    </source>
</evidence>
<evidence type="ECO:0000256" key="3">
    <source>
        <dbReference type="ARBA" id="ARBA00029447"/>
    </source>
</evidence>
<evidence type="ECO:0000256" key="1">
    <source>
        <dbReference type="ARBA" id="ARBA00004370"/>
    </source>
</evidence>
<dbReference type="Pfam" id="PF00015">
    <property type="entry name" value="MCPsignal"/>
    <property type="match status" value="1"/>
</dbReference>
<evidence type="ECO:0000256" key="5">
    <source>
        <dbReference type="SAM" id="Phobius"/>
    </source>
</evidence>
<dbReference type="CDD" id="cd11386">
    <property type="entry name" value="MCP_signal"/>
    <property type="match status" value="1"/>
</dbReference>
<comment type="similarity">
    <text evidence="3">Belongs to the methyl-accepting chemotaxis (MCP) protein family.</text>
</comment>